<dbReference type="RefSeq" id="WP_109632150.1">
    <property type="nucleotide sequence ID" value="NZ_QGHB01000001.1"/>
</dbReference>
<reference evidence="2 3" key="1">
    <citation type="submission" date="2018-05" db="EMBL/GenBank/DDBJ databases">
        <title>Genomic Encyclopedia of Type Strains, Phase IV (KMG-IV): sequencing the most valuable type-strain genomes for metagenomic binning, comparative biology and taxonomic classification.</title>
        <authorList>
            <person name="Goeker M."/>
        </authorList>
    </citation>
    <scope>NUCLEOTIDE SEQUENCE [LARGE SCALE GENOMIC DNA]</scope>
    <source>
        <strain evidence="2 3">DSM 45480</strain>
    </source>
</reference>
<proteinExistence type="predicted"/>
<dbReference type="Proteomes" id="UP000246005">
    <property type="component" value="Unassembled WGS sequence"/>
</dbReference>
<sequence length="65" mass="7195">MSEPDDGLIPPPPPSFPREIPWEVEHDYDEADVDPRLAPGQPFGHPPAYHDSERLQPPPVSGSID</sequence>
<evidence type="ECO:0000313" key="3">
    <source>
        <dbReference type="Proteomes" id="UP000246005"/>
    </source>
</evidence>
<dbReference type="EMBL" id="QGHB01000001">
    <property type="protein sequence ID" value="PWK91493.1"/>
    <property type="molecule type" value="Genomic_DNA"/>
</dbReference>
<gene>
    <name evidence="2" type="ORF">C8D88_1011530</name>
</gene>
<evidence type="ECO:0000256" key="1">
    <source>
        <dbReference type="SAM" id="MobiDB-lite"/>
    </source>
</evidence>
<dbReference type="AlphaFoldDB" id="A0A316IEV7"/>
<accession>A0A316IEV7</accession>
<feature type="compositionally biased region" description="Pro residues" evidence="1">
    <location>
        <begin position="56"/>
        <end position="65"/>
    </location>
</feature>
<protein>
    <submittedName>
        <fullName evidence="2">Uncharacterized protein</fullName>
    </submittedName>
</protein>
<feature type="region of interest" description="Disordered" evidence="1">
    <location>
        <begin position="1"/>
        <end position="65"/>
    </location>
</feature>
<organism evidence="2 3">
    <name type="scientific">Lentzea atacamensis</name>
    <dbReference type="NCBI Taxonomy" id="531938"/>
    <lineage>
        <taxon>Bacteria</taxon>
        <taxon>Bacillati</taxon>
        <taxon>Actinomycetota</taxon>
        <taxon>Actinomycetes</taxon>
        <taxon>Pseudonocardiales</taxon>
        <taxon>Pseudonocardiaceae</taxon>
        <taxon>Lentzea</taxon>
    </lineage>
</organism>
<name>A0A316IEV7_9PSEU</name>
<evidence type="ECO:0000313" key="2">
    <source>
        <dbReference type="EMBL" id="PWK91493.1"/>
    </source>
</evidence>
<comment type="caution">
    <text evidence="2">The sequence shown here is derived from an EMBL/GenBank/DDBJ whole genome shotgun (WGS) entry which is preliminary data.</text>
</comment>